<dbReference type="InterPro" id="IPR050708">
    <property type="entry name" value="T6SS_VgrG/RHS"/>
</dbReference>
<evidence type="ECO:0000313" key="3">
    <source>
        <dbReference type="EMBL" id="MCG7939462.1"/>
    </source>
</evidence>
<evidence type="ECO:0000259" key="2">
    <source>
        <dbReference type="Pfam" id="PF25023"/>
    </source>
</evidence>
<feature type="domain" description="Teneurin-like YD-shell" evidence="2">
    <location>
        <begin position="147"/>
        <end position="408"/>
    </location>
</feature>
<evidence type="ECO:0000313" key="4">
    <source>
        <dbReference type="Proteomes" id="UP000886687"/>
    </source>
</evidence>
<dbReference type="NCBIfam" id="TIGR03696">
    <property type="entry name" value="Rhs_assc_core"/>
    <property type="match status" value="1"/>
</dbReference>
<dbReference type="NCBIfam" id="TIGR01643">
    <property type="entry name" value="YD_repeat_2x"/>
    <property type="match status" value="2"/>
</dbReference>
<dbReference type="AlphaFoldDB" id="A0A9E4K4E8"/>
<dbReference type="PANTHER" id="PTHR32305">
    <property type="match status" value="1"/>
</dbReference>
<keyword evidence="1" id="KW-0677">Repeat</keyword>
<dbReference type="EMBL" id="JAEPDI010000006">
    <property type="protein sequence ID" value="MCG7939462.1"/>
    <property type="molecule type" value="Genomic_DNA"/>
</dbReference>
<organism evidence="3 4">
    <name type="scientific">Candidatus Thiodiazotropha lotti</name>
    <dbReference type="NCBI Taxonomy" id="2792787"/>
    <lineage>
        <taxon>Bacteria</taxon>
        <taxon>Pseudomonadati</taxon>
        <taxon>Pseudomonadota</taxon>
        <taxon>Gammaproteobacteria</taxon>
        <taxon>Chromatiales</taxon>
        <taxon>Sedimenticolaceae</taxon>
        <taxon>Candidatus Thiodiazotropha</taxon>
    </lineage>
</organism>
<dbReference type="Proteomes" id="UP000886687">
    <property type="component" value="Unassembled WGS sequence"/>
</dbReference>
<dbReference type="InterPro" id="IPR022385">
    <property type="entry name" value="Rhs_assc_core"/>
</dbReference>
<feature type="non-terminal residue" evidence="3">
    <location>
        <position position="1"/>
    </location>
</feature>
<dbReference type="InterPro" id="IPR031325">
    <property type="entry name" value="RHS_repeat"/>
</dbReference>
<name>A0A9E4K4E8_9GAMM</name>
<dbReference type="InterPro" id="IPR006530">
    <property type="entry name" value="YD"/>
</dbReference>
<reference evidence="3" key="1">
    <citation type="journal article" date="2021" name="Proc. Natl. Acad. Sci. U.S.A.">
        <title>Global biogeography of chemosynthetic symbionts reveals both localized and globally distributed symbiont groups. .</title>
        <authorList>
            <person name="Osvatic J.T."/>
            <person name="Wilkins L.G.E."/>
            <person name="Leibrecht L."/>
            <person name="Leray M."/>
            <person name="Zauner S."/>
            <person name="Polzin J."/>
            <person name="Camacho Y."/>
            <person name="Gros O."/>
            <person name="van Gils J.A."/>
            <person name="Eisen J.A."/>
            <person name="Petersen J.M."/>
            <person name="Yuen B."/>
        </authorList>
    </citation>
    <scope>NUCLEOTIDE SEQUENCE</scope>
    <source>
        <strain evidence="3">MAGL173</strain>
    </source>
</reference>
<evidence type="ECO:0000256" key="1">
    <source>
        <dbReference type="ARBA" id="ARBA00022737"/>
    </source>
</evidence>
<dbReference type="PRINTS" id="PR00394">
    <property type="entry name" value="RHSPROTEIN"/>
</dbReference>
<accession>A0A9E4K4E8</accession>
<gene>
    <name evidence="3" type="ORF">JAZ04_11490</name>
</gene>
<protein>
    <recommendedName>
        <fullName evidence="2">Teneurin-like YD-shell domain-containing protein</fullName>
    </recommendedName>
</protein>
<dbReference type="Pfam" id="PF05593">
    <property type="entry name" value="RHS_repeat"/>
    <property type="match status" value="2"/>
</dbReference>
<dbReference type="Pfam" id="PF25023">
    <property type="entry name" value="TEN_YD-shell"/>
    <property type="match status" value="1"/>
</dbReference>
<comment type="caution">
    <text evidence="3">The sequence shown here is derived from an EMBL/GenBank/DDBJ whole genome shotgun (WGS) entry which is preliminary data.</text>
</comment>
<sequence length="549" mass="61045">TGISYPDTSLNVSYTYDQGAHGIGQLTQMSDAEGTTDYQYNAFGELTQITRTSQDGVTTSFTYGYNPQGQLASQSYPSGHIVHYSYAQGQLTGLSLEKPDGTTQSLVSQIQRLPFGPINALAFGNGLQLSRTFDQDYQLIAQTLGSVLDDSYGHDPVGNITSWQDLIQSSRDQSFDYDELDRLTDALGAYGDLDYSYDAIGNRLSLTEDGVSESYSYAPDSHRLEEILGTTTDARQYDAAGNTISSLLGSYTYDDQNRMVGFSNTGTTASYGYNGKGERVRKTVNGTITRFRFGPSGALLGEYDQSGQAIREYLYLEGQPVVQLQGPVPAQVSYLHTDHLGAVVKATDGAGSVVWDSDRRPFGERALIVAQVVMPLGFPGQYYDQETGNYYNYFRDYDPATGRYLQSDPIGLEGGVNTYVYVGSNPLQYFDFFGLKRVVVYEVRKGVWQMWWTQAIGGCSDKVGGCADFHERYRLVWTAEVGDSCKLAKTNTDIINGPNEYFLTHMQWYQATHTEYIYESSDKCEDCNPTDYRYEVTETPFPHPGHEDL</sequence>
<dbReference type="Gene3D" id="2.180.10.10">
    <property type="entry name" value="RHS repeat-associated core"/>
    <property type="match status" value="1"/>
</dbReference>
<dbReference type="InterPro" id="IPR056823">
    <property type="entry name" value="TEN-like_YD-shell"/>
</dbReference>
<dbReference type="PANTHER" id="PTHR32305:SF15">
    <property type="entry name" value="PROTEIN RHSA-RELATED"/>
    <property type="match status" value="1"/>
</dbReference>
<proteinExistence type="predicted"/>